<gene>
    <name evidence="1" type="ORF">KIK155_LOCUS16492</name>
</gene>
<organism evidence="1 2">
    <name type="scientific">Rotaria socialis</name>
    <dbReference type="NCBI Taxonomy" id="392032"/>
    <lineage>
        <taxon>Eukaryota</taxon>
        <taxon>Metazoa</taxon>
        <taxon>Spiralia</taxon>
        <taxon>Gnathifera</taxon>
        <taxon>Rotifera</taxon>
        <taxon>Eurotatoria</taxon>
        <taxon>Bdelloidea</taxon>
        <taxon>Philodinida</taxon>
        <taxon>Philodinidae</taxon>
        <taxon>Rotaria</taxon>
    </lineage>
</organism>
<dbReference type="Gene3D" id="2.60.120.260">
    <property type="entry name" value="Galactose-binding domain-like"/>
    <property type="match status" value="1"/>
</dbReference>
<dbReference type="AlphaFoldDB" id="A0A818I3Y9"/>
<evidence type="ECO:0000313" key="2">
    <source>
        <dbReference type="Proteomes" id="UP000663865"/>
    </source>
</evidence>
<dbReference type="Proteomes" id="UP000663865">
    <property type="component" value="Unassembled WGS sequence"/>
</dbReference>
<sequence>MFFLDRIIRRCCWYNCGVNNSVRIYEGRQTYFCISHLCNRQGSENALLVTSEATCNDHVKNQNETDVDCGGPCAPKQRCTDNKGCNMASDCNSGVCTLNTCQIPTCSDHVKNQNETDVDCGGPCSPANACTNLQSCRTPSDCNSSICVQNICKDPVLVITNSESPVGVYNTIAGGDSTPATSCTGMGQYPTNPNKEMPVQAFDGNANTKYTSFGPCKLDNCKGNLFPENCGLNTGLYLALQQGATFIVGLQLSTGNDFPRRDPIMVTLEGSNQSGTNLTLGSSWTLIYSGRSGLATDPGRKMSGPIVFFPNSLQYTSYRFLVTASRASDCAVQYSELQLFGY</sequence>
<accession>A0A818I3Y9</accession>
<comment type="caution">
    <text evidence="1">The sequence shown here is derived from an EMBL/GenBank/DDBJ whole genome shotgun (WGS) entry which is preliminary data.</text>
</comment>
<reference evidence="1" key="1">
    <citation type="submission" date="2021-02" db="EMBL/GenBank/DDBJ databases">
        <authorList>
            <person name="Nowell W R."/>
        </authorList>
    </citation>
    <scope>NUCLEOTIDE SEQUENCE</scope>
</reference>
<evidence type="ECO:0000313" key="1">
    <source>
        <dbReference type="EMBL" id="CAF3513255.1"/>
    </source>
</evidence>
<name>A0A818I3Y9_9BILA</name>
<proteinExistence type="predicted"/>
<dbReference type="EMBL" id="CAJNYV010002916">
    <property type="protein sequence ID" value="CAF3513255.1"/>
    <property type="molecule type" value="Genomic_DNA"/>
</dbReference>
<protein>
    <submittedName>
        <fullName evidence="1">Uncharacterized protein</fullName>
    </submittedName>
</protein>